<dbReference type="FunFam" id="2.40.110.10:FF:000011">
    <property type="entry name" value="Acyl-CoA dehydrogenase FadE34"/>
    <property type="match status" value="1"/>
</dbReference>
<evidence type="ECO:0000313" key="10">
    <source>
        <dbReference type="EMBL" id="MWA02398.1"/>
    </source>
</evidence>
<dbReference type="InterPro" id="IPR052161">
    <property type="entry name" value="Mycobact_Acyl-CoA_DH"/>
</dbReference>
<keyword evidence="5 6" id="KW-0560">Oxidoreductase</keyword>
<dbReference type="InterPro" id="IPR036250">
    <property type="entry name" value="AcylCo_DH-like_C"/>
</dbReference>
<keyword evidence="4 6" id="KW-0274">FAD</keyword>
<name>A0A6I4M8C9_9ACTN</name>
<dbReference type="PANTHER" id="PTHR43292:SF3">
    <property type="entry name" value="ACYL-COA DEHYDROGENASE FADE29"/>
    <property type="match status" value="1"/>
</dbReference>
<dbReference type="InterPro" id="IPR046373">
    <property type="entry name" value="Acyl-CoA_Oxase/DH_mid-dom_sf"/>
</dbReference>
<comment type="similarity">
    <text evidence="2 6">Belongs to the acyl-CoA dehydrogenase family.</text>
</comment>
<dbReference type="EMBL" id="WBMS02000014">
    <property type="protein sequence ID" value="MWA02398.1"/>
    <property type="molecule type" value="Genomic_DNA"/>
</dbReference>
<evidence type="ECO:0000256" key="2">
    <source>
        <dbReference type="ARBA" id="ARBA00009347"/>
    </source>
</evidence>
<comment type="caution">
    <text evidence="10">The sequence shown here is derived from an EMBL/GenBank/DDBJ whole genome shotgun (WGS) entry which is preliminary data.</text>
</comment>
<dbReference type="Pfam" id="PF00441">
    <property type="entry name" value="Acyl-CoA_dh_1"/>
    <property type="match status" value="1"/>
</dbReference>
<dbReference type="InterPro" id="IPR006091">
    <property type="entry name" value="Acyl-CoA_Oxase/DH_mid-dom"/>
</dbReference>
<dbReference type="SUPFAM" id="SSF47203">
    <property type="entry name" value="Acyl-CoA dehydrogenase C-terminal domain-like"/>
    <property type="match status" value="1"/>
</dbReference>
<evidence type="ECO:0000256" key="5">
    <source>
        <dbReference type="ARBA" id="ARBA00023002"/>
    </source>
</evidence>
<gene>
    <name evidence="10" type="ORF">F8568_018895</name>
</gene>
<dbReference type="Pfam" id="PF02770">
    <property type="entry name" value="Acyl-CoA_dh_M"/>
    <property type="match status" value="1"/>
</dbReference>
<dbReference type="InterPro" id="IPR009100">
    <property type="entry name" value="AcylCoA_DH/oxidase_NM_dom_sf"/>
</dbReference>
<feature type="domain" description="Acyl-CoA dehydrogenase/oxidase C-terminal" evidence="7">
    <location>
        <begin position="227"/>
        <end position="371"/>
    </location>
</feature>
<feature type="domain" description="Acyl-CoA dehydrogenase/oxidase N-terminal" evidence="9">
    <location>
        <begin position="6"/>
        <end position="115"/>
    </location>
</feature>
<dbReference type="Gene3D" id="1.10.540.10">
    <property type="entry name" value="Acyl-CoA dehydrogenase/oxidase, N-terminal domain"/>
    <property type="match status" value="1"/>
</dbReference>
<evidence type="ECO:0000256" key="3">
    <source>
        <dbReference type="ARBA" id="ARBA00022630"/>
    </source>
</evidence>
<dbReference type="GO" id="GO:0005886">
    <property type="term" value="C:plasma membrane"/>
    <property type="evidence" value="ECO:0007669"/>
    <property type="project" value="TreeGrafter"/>
</dbReference>
<evidence type="ECO:0000256" key="6">
    <source>
        <dbReference type="RuleBase" id="RU362125"/>
    </source>
</evidence>
<sequence>MDFADSPEEAAFRARLRAWLAEHNPKLPQSSTSDAYWDGQAPWHRALYDAGFFGLSWPEEVGGQGLPTVYDAILDQELALAGAPPRPSLGYLVQGMLRHAAEDVRKRFLPGLVSGRERWCQGFSEPDAGSDLASLRTRAVRDGDAYRITGHKVWTSYSDEADWCLVLTRTDPDAPKHRGLSAFAVRMDQPGIEQRPLKMINGVTREFGEVIFDGAVAKASDMIGAPGEGWKLAMTVVSHEREPGELGYVARYSKAVNELVARLRAEPGRCTEENVRDVTWAVIEAEMLRLHVCRRLSDRLDGISHGPEGSVDKLLMTRVEQAVGHAALGMSNLTGGIEEDTWLRMYLYSRAQSIMGGTSQIQRNLVATRILGLPVA</sequence>
<organism evidence="10 11">
    <name type="scientific">Actinomadura physcomitrii</name>
    <dbReference type="NCBI Taxonomy" id="2650748"/>
    <lineage>
        <taxon>Bacteria</taxon>
        <taxon>Bacillati</taxon>
        <taxon>Actinomycetota</taxon>
        <taxon>Actinomycetes</taxon>
        <taxon>Streptosporangiales</taxon>
        <taxon>Thermomonosporaceae</taxon>
        <taxon>Actinomadura</taxon>
    </lineage>
</organism>
<dbReference type="InterPro" id="IPR037069">
    <property type="entry name" value="AcylCoA_DH/ox_N_sf"/>
</dbReference>
<dbReference type="PANTHER" id="PTHR43292">
    <property type="entry name" value="ACYL-COA DEHYDROGENASE"/>
    <property type="match status" value="1"/>
</dbReference>
<feature type="domain" description="Acyl-CoA oxidase/dehydrogenase middle" evidence="8">
    <location>
        <begin position="120"/>
        <end position="213"/>
    </location>
</feature>
<dbReference type="GO" id="GO:0050660">
    <property type="term" value="F:flavin adenine dinucleotide binding"/>
    <property type="evidence" value="ECO:0007669"/>
    <property type="project" value="InterPro"/>
</dbReference>
<evidence type="ECO:0000259" key="7">
    <source>
        <dbReference type="Pfam" id="PF00441"/>
    </source>
</evidence>
<evidence type="ECO:0000259" key="8">
    <source>
        <dbReference type="Pfam" id="PF02770"/>
    </source>
</evidence>
<accession>A0A6I4M8C9</accession>
<protein>
    <submittedName>
        <fullName evidence="10">Acyl-CoA dehydrogenase</fullName>
    </submittedName>
</protein>
<proteinExistence type="inferred from homology"/>
<keyword evidence="3 6" id="KW-0285">Flavoprotein</keyword>
<reference evidence="10" key="1">
    <citation type="submission" date="2019-12" db="EMBL/GenBank/DDBJ databases">
        <title>Actinomadura physcomitrii sp. nov., a novel actinomycete isolated from moss [Physcomitrium sphaericum (Ludw) Fuernr].</title>
        <authorList>
            <person name="Zhuang X."/>
        </authorList>
    </citation>
    <scope>NUCLEOTIDE SEQUENCE [LARGE SCALE GENOMIC DNA]</scope>
    <source>
        <strain evidence="10">LD22</strain>
    </source>
</reference>
<evidence type="ECO:0000313" key="11">
    <source>
        <dbReference type="Proteomes" id="UP000462055"/>
    </source>
</evidence>
<keyword evidence="11" id="KW-1185">Reference proteome</keyword>
<dbReference type="Proteomes" id="UP000462055">
    <property type="component" value="Unassembled WGS sequence"/>
</dbReference>
<evidence type="ECO:0000256" key="1">
    <source>
        <dbReference type="ARBA" id="ARBA00001974"/>
    </source>
</evidence>
<dbReference type="Gene3D" id="1.20.140.10">
    <property type="entry name" value="Butyryl-CoA Dehydrogenase, subunit A, domain 3"/>
    <property type="match status" value="1"/>
</dbReference>
<dbReference type="AlphaFoldDB" id="A0A6I4M8C9"/>
<dbReference type="RefSeq" id="WP_151594880.1">
    <property type="nucleotide sequence ID" value="NZ_WBMS02000014.1"/>
</dbReference>
<dbReference type="InterPro" id="IPR009075">
    <property type="entry name" value="AcylCo_DH/oxidase_C"/>
</dbReference>
<dbReference type="Gene3D" id="2.40.110.10">
    <property type="entry name" value="Butyryl-CoA Dehydrogenase, subunit A, domain 2"/>
    <property type="match status" value="1"/>
</dbReference>
<dbReference type="InterPro" id="IPR013786">
    <property type="entry name" value="AcylCoA_DH/ox_N"/>
</dbReference>
<dbReference type="Pfam" id="PF02771">
    <property type="entry name" value="Acyl-CoA_dh_N"/>
    <property type="match status" value="1"/>
</dbReference>
<evidence type="ECO:0000259" key="9">
    <source>
        <dbReference type="Pfam" id="PF02771"/>
    </source>
</evidence>
<dbReference type="SUPFAM" id="SSF56645">
    <property type="entry name" value="Acyl-CoA dehydrogenase NM domain-like"/>
    <property type="match status" value="1"/>
</dbReference>
<evidence type="ECO:0000256" key="4">
    <source>
        <dbReference type="ARBA" id="ARBA00022827"/>
    </source>
</evidence>
<comment type="cofactor">
    <cofactor evidence="1 6">
        <name>FAD</name>
        <dbReference type="ChEBI" id="CHEBI:57692"/>
    </cofactor>
</comment>
<dbReference type="GO" id="GO:0016627">
    <property type="term" value="F:oxidoreductase activity, acting on the CH-CH group of donors"/>
    <property type="evidence" value="ECO:0007669"/>
    <property type="project" value="InterPro"/>
</dbReference>